<dbReference type="InterPro" id="IPR036236">
    <property type="entry name" value="Znf_C2H2_sf"/>
</dbReference>
<dbReference type="Proteomes" id="UP001623349">
    <property type="component" value="Unassembled WGS sequence"/>
</dbReference>
<evidence type="ECO:0000256" key="1">
    <source>
        <dbReference type="ARBA" id="ARBA00004123"/>
    </source>
</evidence>
<organism evidence="10 11">
    <name type="scientific">Apodemus speciosus</name>
    <name type="common">Large Japanese field mouse</name>
    <dbReference type="NCBI Taxonomy" id="105296"/>
    <lineage>
        <taxon>Eukaryota</taxon>
        <taxon>Metazoa</taxon>
        <taxon>Chordata</taxon>
        <taxon>Craniata</taxon>
        <taxon>Vertebrata</taxon>
        <taxon>Euteleostomi</taxon>
        <taxon>Mammalia</taxon>
        <taxon>Eutheria</taxon>
        <taxon>Euarchontoglires</taxon>
        <taxon>Glires</taxon>
        <taxon>Rodentia</taxon>
        <taxon>Myomorpha</taxon>
        <taxon>Muroidea</taxon>
        <taxon>Muridae</taxon>
        <taxon>Murinae</taxon>
        <taxon>Apodemus</taxon>
    </lineage>
</organism>
<dbReference type="SMART" id="SM00355">
    <property type="entry name" value="ZnF_C2H2"/>
    <property type="match status" value="8"/>
</dbReference>
<feature type="domain" description="C2H2-type" evidence="8">
    <location>
        <begin position="291"/>
        <end position="318"/>
    </location>
</feature>
<evidence type="ECO:0000256" key="4">
    <source>
        <dbReference type="ARBA" id="ARBA00022771"/>
    </source>
</evidence>
<sequence length="474" mass="55033">MWLAESQGCDWNILRKWDNAWILLRGLCTESGCCRIAAASVLSMPAWCLWMPEDGTKSLALDSVTGLLTLRDVTVDFSQEEWECLDSAQRALYMDVILENYSNLVFVENHRISGKYEKILYQGTKHIIHQHVNIQEKSYNCNEFSRMVRESSQCTPYDTCDIAENCSECTYGKHKDASVESSTINRHKSGDSREEPCNFKDCVHCLNLFPIISQNQRIHSCVSIHQRNHSGEKPHKCKVCGKCFYQLYQVKYHYKTHIGEKPYKCSECHKCFSQLTHLRCHQTIHTGEKHYKCNECGKNFSRLTYLRTHQRIHTGEKPYKCSECDKCFIQKAQLTIHQRIHTGEKPYTCNQCEKSFTCCSGLRKHQRIHTGEKPYKCSECKKSFTSGSDLRRHQKIHTGEKPYKCSECNKCFIQKVQLRIHHRIHTGEEPYKCSKCVKVFTHLSGLRKHQKIHSTEGKFLLVKNVACALSKFCS</sequence>
<keyword evidence="6" id="KW-0539">Nucleus</keyword>
<dbReference type="SMART" id="SM00349">
    <property type="entry name" value="KRAB"/>
    <property type="match status" value="1"/>
</dbReference>
<dbReference type="InterPro" id="IPR001909">
    <property type="entry name" value="KRAB"/>
</dbReference>
<name>A0ABQ0FMV8_APOSI</name>
<dbReference type="PROSITE" id="PS50157">
    <property type="entry name" value="ZINC_FINGER_C2H2_2"/>
    <property type="match status" value="8"/>
</dbReference>
<evidence type="ECO:0000256" key="7">
    <source>
        <dbReference type="PROSITE-ProRule" id="PRU00042"/>
    </source>
</evidence>
<protein>
    <submittedName>
        <fullName evidence="10">Zinc finger protein 758</fullName>
    </submittedName>
</protein>
<dbReference type="Pfam" id="PF00096">
    <property type="entry name" value="zf-C2H2"/>
    <property type="match status" value="5"/>
</dbReference>
<dbReference type="Pfam" id="PF01352">
    <property type="entry name" value="KRAB"/>
    <property type="match status" value="1"/>
</dbReference>
<evidence type="ECO:0000259" key="8">
    <source>
        <dbReference type="PROSITE" id="PS50157"/>
    </source>
</evidence>
<feature type="domain" description="C2H2-type" evidence="8">
    <location>
        <begin position="375"/>
        <end position="402"/>
    </location>
</feature>
<evidence type="ECO:0000256" key="2">
    <source>
        <dbReference type="ARBA" id="ARBA00022723"/>
    </source>
</evidence>
<dbReference type="SUPFAM" id="SSF57667">
    <property type="entry name" value="beta-beta-alpha zinc fingers"/>
    <property type="match status" value="5"/>
</dbReference>
<feature type="domain" description="C2H2-type" evidence="8">
    <location>
        <begin position="347"/>
        <end position="374"/>
    </location>
</feature>
<keyword evidence="11" id="KW-1185">Reference proteome</keyword>
<accession>A0ABQ0FMV8</accession>
<evidence type="ECO:0000313" key="10">
    <source>
        <dbReference type="EMBL" id="GAB1300590.1"/>
    </source>
</evidence>
<feature type="domain" description="C2H2-type" evidence="8">
    <location>
        <begin position="263"/>
        <end position="290"/>
    </location>
</feature>
<dbReference type="EMBL" id="BAAFST010000017">
    <property type="protein sequence ID" value="GAB1300590.1"/>
    <property type="molecule type" value="Genomic_DNA"/>
</dbReference>
<comment type="caution">
    <text evidence="10">The sequence shown here is derived from an EMBL/GenBank/DDBJ whole genome shotgun (WGS) entry which is preliminary data.</text>
</comment>
<gene>
    <name evidence="10" type="ORF">APTSU1_001582800</name>
</gene>
<feature type="domain" description="C2H2-type" evidence="8">
    <location>
        <begin position="319"/>
        <end position="346"/>
    </location>
</feature>
<evidence type="ECO:0000256" key="3">
    <source>
        <dbReference type="ARBA" id="ARBA00022737"/>
    </source>
</evidence>
<keyword evidence="2" id="KW-0479">Metal-binding</keyword>
<feature type="domain" description="C2H2-type" evidence="8">
    <location>
        <begin position="403"/>
        <end position="430"/>
    </location>
</feature>
<dbReference type="PROSITE" id="PS50805">
    <property type="entry name" value="KRAB"/>
    <property type="match status" value="1"/>
</dbReference>
<dbReference type="InterPro" id="IPR013087">
    <property type="entry name" value="Znf_C2H2_type"/>
</dbReference>
<keyword evidence="5" id="KW-0862">Zinc</keyword>
<comment type="subcellular location">
    <subcellularLocation>
        <location evidence="1">Nucleus</location>
    </subcellularLocation>
</comment>
<evidence type="ECO:0000256" key="6">
    <source>
        <dbReference type="ARBA" id="ARBA00023242"/>
    </source>
</evidence>
<evidence type="ECO:0000259" key="9">
    <source>
        <dbReference type="PROSITE" id="PS50805"/>
    </source>
</evidence>
<dbReference type="Gene3D" id="3.30.160.60">
    <property type="entry name" value="Classic Zinc Finger"/>
    <property type="match status" value="8"/>
</dbReference>
<keyword evidence="3" id="KW-0677">Repeat</keyword>
<evidence type="ECO:0000313" key="11">
    <source>
        <dbReference type="Proteomes" id="UP001623349"/>
    </source>
</evidence>
<dbReference type="PANTHER" id="PTHR23234:SF8">
    <property type="entry name" value="C2H2-TYPE DOMAIN-CONTAINING PROTEIN"/>
    <property type="match status" value="1"/>
</dbReference>
<feature type="domain" description="C2H2-type" evidence="8">
    <location>
        <begin position="431"/>
        <end position="458"/>
    </location>
</feature>
<dbReference type="CDD" id="cd07765">
    <property type="entry name" value="KRAB_A-box"/>
    <property type="match status" value="1"/>
</dbReference>
<dbReference type="InterPro" id="IPR036051">
    <property type="entry name" value="KRAB_dom_sf"/>
</dbReference>
<dbReference type="PROSITE" id="PS00028">
    <property type="entry name" value="ZINC_FINGER_C2H2_1"/>
    <property type="match status" value="8"/>
</dbReference>
<feature type="domain" description="C2H2-type" evidence="8">
    <location>
        <begin position="235"/>
        <end position="262"/>
    </location>
</feature>
<dbReference type="PANTHER" id="PTHR23234">
    <property type="entry name" value="ZNF44 PROTEIN"/>
    <property type="match status" value="1"/>
</dbReference>
<proteinExistence type="predicted"/>
<feature type="domain" description="KRAB" evidence="9">
    <location>
        <begin position="68"/>
        <end position="151"/>
    </location>
</feature>
<dbReference type="SUPFAM" id="SSF109640">
    <property type="entry name" value="KRAB domain (Kruppel-associated box)"/>
    <property type="match status" value="1"/>
</dbReference>
<dbReference type="InterPro" id="IPR050758">
    <property type="entry name" value="Znf_C2H2-type"/>
</dbReference>
<reference evidence="10 11" key="1">
    <citation type="submission" date="2024-08" db="EMBL/GenBank/DDBJ databases">
        <title>The draft genome of Apodemus speciosus.</title>
        <authorList>
            <person name="Nabeshima K."/>
            <person name="Suzuki S."/>
            <person name="Onuma M."/>
        </authorList>
    </citation>
    <scope>NUCLEOTIDE SEQUENCE [LARGE SCALE GENOMIC DNA]</scope>
    <source>
        <strain evidence="10">IB14-021</strain>
    </source>
</reference>
<keyword evidence="4 7" id="KW-0863">Zinc-finger</keyword>
<dbReference type="Gene3D" id="6.10.140.140">
    <property type="match status" value="1"/>
</dbReference>
<evidence type="ECO:0000256" key="5">
    <source>
        <dbReference type="ARBA" id="ARBA00022833"/>
    </source>
</evidence>